<organism evidence="3 4">
    <name type="scientific">Mycena pura</name>
    <dbReference type="NCBI Taxonomy" id="153505"/>
    <lineage>
        <taxon>Eukaryota</taxon>
        <taxon>Fungi</taxon>
        <taxon>Dikarya</taxon>
        <taxon>Basidiomycota</taxon>
        <taxon>Agaricomycotina</taxon>
        <taxon>Agaricomycetes</taxon>
        <taxon>Agaricomycetidae</taxon>
        <taxon>Agaricales</taxon>
        <taxon>Marasmiineae</taxon>
        <taxon>Mycenaceae</taxon>
        <taxon>Mycena</taxon>
    </lineage>
</organism>
<feature type="transmembrane region" description="Helical" evidence="1">
    <location>
        <begin position="48"/>
        <end position="68"/>
    </location>
</feature>
<protein>
    <recommendedName>
        <fullName evidence="2">DUF6533 domain-containing protein</fullName>
    </recommendedName>
</protein>
<feature type="domain" description="DUF6533" evidence="2">
    <location>
        <begin position="17"/>
        <end position="62"/>
    </location>
</feature>
<feature type="transmembrane region" description="Helical" evidence="1">
    <location>
        <begin position="6"/>
        <end position="28"/>
    </location>
</feature>
<keyword evidence="1" id="KW-0472">Membrane</keyword>
<proteinExistence type="predicted"/>
<evidence type="ECO:0000313" key="3">
    <source>
        <dbReference type="EMBL" id="KAJ7206052.1"/>
    </source>
</evidence>
<keyword evidence="4" id="KW-1185">Reference proteome</keyword>
<evidence type="ECO:0000313" key="4">
    <source>
        <dbReference type="Proteomes" id="UP001219525"/>
    </source>
</evidence>
<evidence type="ECO:0000259" key="2">
    <source>
        <dbReference type="Pfam" id="PF20151"/>
    </source>
</evidence>
<accession>A0AAD6VG03</accession>
<keyword evidence="1" id="KW-0812">Transmembrane</keyword>
<reference evidence="3" key="1">
    <citation type="submission" date="2023-03" db="EMBL/GenBank/DDBJ databases">
        <title>Massive genome expansion in bonnet fungi (Mycena s.s.) driven by repeated elements and novel gene families across ecological guilds.</title>
        <authorList>
            <consortium name="Lawrence Berkeley National Laboratory"/>
            <person name="Harder C.B."/>
            <person name="Miyauchi S."/>
            <person name="Viragh M."/>
            <person name="Kuo A."/>
            <person name="Thoen E."/>
            <person name="Andreopoulos B."/>
            <person name="Lu D."/>
            <person name="Skrede I."/>
            <person name="Drula E."/>
            <person name="Henrissat B."/>
            <person name="Morin E."/>
            <person name="Kohler A."/>
            <person name="Barry K."/>
            <person name="LaButti K."/>
            <person name="Morin E."/>
            <person name="Salamov A."/>
            <person name="Lipzen A."/>
            <person name="Mereny Z."/>
            <person name="Hegedus B."/>
            <person name="Baldrian P."/>
            <person name="Stursova M."/>
            <person name="Weitz H."/>
            <person name="Taylor A."/>
            <person name="Grigoriev I.V."/>
            <person name="Nagy L.G."/>
            <person name="Martin F."/>
            <person name="Kauserud H."/>
        </authorList>
    </citation>
    <scope>NUCLEOTIDE SEQUENCE</scope>
    <source>
        <strain evidence="3">9144</strain>
    </source>
</reference>
<feature type="transmembrane region" description="Helical" evidence="1">
    <location>
        <begin position="135"/>
        <end position="155"/>
    </location>
</feature>
<evidence type="ECO:0000256" key="1">
    <source>
        <dbReference type="SAM" id="Phobius"/>
    </source>
</evidence>
<keyword evidence="1" id="KW-1133">Transmembrane helix</keyword>
<name>A0AAD6VG03_9AGAR</name>
<feature type="transmembrane region" description="Helical" evidence="1">
    <location>
        <begin position="223"/>
        <end position="244"/>
    </location>
</feature>
<dbReference type="Proteomes" id="UP001219525">
    <property type="component" value="Unassembled WGS sequence"/>
</dbReference>
<feature type="transmembrane region" description="Helical" evidence="1">
    <location>
        <begin position="181"/>
        <end position="202"/>
    </location>
</feature>
<gene>
    <name evidence="3" type="ORF">GGX14DRAFT_568512</name>
</gene>
<dbReference type="Pfam" id="PF20151">
    <property type="entry name" value="DUF6533"/>
    <property type="match status" value="1"/>
</dbReference>
<dbReference type="AlphaFoldDB" id="A0AAD6VG03"/>
<dbReference type="EMBL" id="JARJCW010000041">
    <property type="protein sequence ID" value="KAJ7206052.1"/>
    <property type="molecule type" value="Genomic_DNA"/>
</dbReference>
<dbReference type="InterPro" id="IPR045340">
    <property type="entry name" value="DUF6533"/>
</dbReference>
<comment type="caution">
    <text evidence="3">The sequence shown here is derived from an EMBL/GenBank/DDBJ whole genome shotgun (WGS) entry which is preliminary data.</text>
</comment>
<feature type="transmembrane region" description="Helical" evidence="1">
    <location>
        <begin position="102"/>
        <end position="123"/>
    </location>
</feature>
<sequence>MDSDTHSLVATLQVVAYVKAAFLTLLVYDTLLHFGQEYRYVWKSRWSIINFLYLWTRYSTFIDSIVAVQGRVLSAQVSDSNSSLSSTERLDIHRDAEECSRVMTFTTIFAGFGIGVSEIILMIRTYALYERSQKLLAAFVVLWFSVSSVNLWAVLKWTRSFKTEASPSPVSACFLGNSNKIGLVCYASLLASETLIVLLTLWKPIQECTSLHSELVSTFYRDGVLFYLAILPFSIANVVLLFLAPPGLNLLADTPLRVMHSILCCRLVTHIRSVMSREETHTMHVASAIVFATNSVVDDGSASGHYVRV</sequence>